<name>A0A143PNF6_LUTPR</name>
<feature type="region of interest" description="Disordered" evidence="1">
    <location>
        <begin position="158"/>
        <end position="177"/>
    </location>
</feature>
<feature type="chain" id="PRO_5007511727" description="Fibronectin type-III domain-containing protein" evidence="2">
    <location>
        <begin position="22"/>
        <end position="295"/>
    </location>
</feature>
<gene>
    <name evidence="3" type="ORF">LuPra_03416</name>
</gene>
<organism evidence="3 4">
    <name type="scientific">Luteitalea pratensis</name>
    <dbReference type="NCBI Taxonomy" id="1855912"/>
    <lineage>
        <taxon>Bacteria</taxon>
        <taxon>Pseudomonadati</taxon>
        <taxon>Acidobacteriota</taxon>
        <taxon>Vicinamibacteria</taxon>
        <taxon>Vicinamibacterales</taxon>
        <taxon>Vicinamibacteraceae</taxon>
        <taxon>Luteitalea</taxon>
    </lineage>
</organism>
<feature type="compositionally biased region" description="Polar residues" evidence="1">
    <location>
        <begin position="48"/>
        <end position="70"/>
    </location>
</feature>
<dbReference type="InterPro" id="IPR013783">
    <property type="entry name" value="Ig-like_fold"/>
</dbReference>
<reference evidence="4" key="2">
    <citation type="submission" date="2016-04" db="EMBL/GenBank/DDBJ databases">
        <title>First Complete Genome Sequence of a Subdivision 6 Acidobacterium.</title>
        <authorList>
            <person name="Huang S."/>
            <person name="Vieira S."/>
            <person name="Bunk B."/>
            <person name="Riedel T."/>
            <person name="Sproeer C."/>
            <person name="Overmann J."/>
        </authorList>
    </citation>
    <scope>NUCLEOTIDE SEQUENCE [LARGE SCALE GENOMIC DNA]</scope>
    <source>
        <strain evidence="4">DSM 100886 HEG_-6_39</strain>
    </source>
</reference>
<dbReference type="Proteomes" id="UP000076079">
    <property type="component" value="Chromosome"/>
</dbReference>
<dbReference type="SUPFAM" id="SSF49265">
    <property type="entry name" value="Fibronectin type III"/>
    <property type="match status" value="1"/>
</dbReference>
<feature type="signal peptide" evidence="2">
    <location>
        <begin position="1"/>
        <end position="21"/>
    </location>
</feature>
<evidence type="ECO:0000313" key="4">
    <source>
        <dbReference type="Proteomes" id="UP000076079"/>
    </source>
</evidence>
<evidence type="ECO:0000256" key="1">
    <source>
        <dbReference type="SAM" id="MobiDB-lite"/>
    </source>
</evidence>
<evidence type="ECO:0000313" key="3">
    <source>
        <dbReference type="EMBL" id="AMY10187.1"/>
    </source>
</evidence>
<dbReference type="PROSITE" id="PS51257">
    <property type="entry name" value="PROKAR_LIPOPROTEIN"/>
    <property type="match status" value="1"/>
</dbReference>
<sequence precursor="true">MTKYTIQLGLVALLAASAACSSNNNPMSPSATPGAGTVAAVPEGTPTLKANTPGSPSPGSGATTELGPQNTLPVTLSVSTAVATHANAVALSHRFQLFEGSTLLAEPLVPAGGGGRTSWTVTTQLKFDTTYTWRVRAELTDGYAAWSSNWTFKTAAAPVSGASRTPDPPAGSRLPLPDRSRVVQAAFSARPDLVSRSCQDRGGTWEFMDYLVDELRKEDNRWGYNGKRGNANDPSQDIVDYHWGGGPSENSTGVYIIDIMLGHCGSPSPAWIDQTGVTASSGTIGRWTGRGRFTN</sequence>
<dbReference type="Gene3D" id="2.60.40.10">
    <property type="entry name" value="Immunoglobulins"/>
    <property type="match status" value="1"/>
</dbReference>
<keyword evidence="4" id="KW-1185">Reference proteome</keyword>
<dbReference type="InterPro" id="IPR036116">
    <property type="entry name" value="FN3_sf"/>
</dbReference>
<dbReference type="AlphaFoldDB" id="A0A143PNF6"/>
<dbReference type="KEGG" id="abac:LuPra_03416"/>
<evidence type="ECO:0008006" key="5">
    <source>
        <dbReference type="Google" id="ProtNLM"/>
    </source>
</evidence>
<dbReference type="STRING" id="1855912.LuPra_03416"/>
<accession>A0A143PNF6</accession>
<feature type="compositionally biased region" description="Low complexity" evidence="1">
    <location>
        <begin position="22"/>
        <end position="33"/>
    </location>
</feature>
<feature type="region of interest" description="Disordered" evidence="1">
    <location>
        <begin position="22"/>
        <end position="70"/>
    </location>
</feature>
<dbReference type="EMBL" id="CP015136">
    <property type="protein sequence ID" value="AMY10187.1"/>
    <property type="molecule type" value="Genomic_DNA"/>
</dbReference>
<reference evidence="3 4" key="1">
    <citation type="journal article" date="2016" name="Genome Announc.">
        <title>First Complete Genome Sequence of a Subdivision 6 Acidobacterium Strain.</title>
        <authorList>
            <person name="Huang S."/>
            <person name="Vieira S."/>
            <person name="Bunk B."/>
            <person name="Riedel T."/>
            <person name="Sproer C."/>
            <person name="Overmann J."/>
        </authorList>
    </citation>
    <scope>NUCLEOTIDE SEQUENCE [LARGE SCALE GENOMIC DNA]</scope>
    <source>
        <strain evidence="4">DSM 100886 HEG_-6_39</strain>
    </source>
</reference>
<proteinExistence type="predicted"/>
<keyword evidence="2" id="KW-0732">Signal</keyword>
<evidence type="ECO:0000256" key="2">
    <source>
        <dbReference type="SAM" id="SignalP"/>
    </source>
</evidence>
<protein>
    <recommendedName>
        <fullName evidence="5">Fibronectin type-III domain-containing protein</fullName>
    </recommendedName>
</protein>